<evidence type="ECO:0000313" key="2">
    <source>
        <dbReference type="Proteomes" id="UP001221898"/>
    </source>
</evidence>
<dbReference type="AlphaFoldDB" id="A0AAD7RXH0"/>
<accession>A0AAD7RXH0</accession>
<dbReference type="Proteomes" id="UP001221898">
    <property type="component" value="Unassembled WGS sequence"/>
</dbReference>
<gene>
    <name evidence="1" type="ORF">AAFF_G00083420</name>
</gene>
<keyword evidence="2" id="KW-1185">Reference proteome</keyword>
<reference evidence="1" key="1">
    <citation type="journal article" date="2023" name="Science">
        <title>Genome structures resolve the early diversification of teleost fishes.</title>
        <authorList>
            <person name="Parey E."/>
            <person name="Louis A."/>
            <person name="Montfort J."/>
            <person name="Bouchez O."/>
            <person name="Roques C."/>
            <person name="Iampietro C."/>
            <person name="Lluch J."/>
            <person name="Castinel A."/>
            <person name="Donnadieu C."/>
            <person name="Desvignes T."/>
            <person name="Floi Bucao C."/>
            <person name="Jouanno E."/>
            <person name="Wen M."/>
            <person name="Mejri S."/>
            <person name="Dirks R."/>
            <person name="Jansen H."/>
            <person name="Henkel C."/>
            <person name="Chen W.J."/>
            <person name="Zahm M."/>
            <person name="Cabau C."/>
            <person name="Klopp C."/>
            <person name="Thompson A.W."/>
            <person name="Robinson-Rechavi M."/>
            <person name="Braasch I."/>
            <person name="Lecointre G."/>
            <person name="Bobe J."/>
            <person name="Postlethwait J.H."/>
            <person name="Berthelot C."/>
            <person name="Roest Crollius H."/>
            <person name="Guiguen Y."/>
        </authorList>
    </citation>
    <scope>NUCLEOTIDE SEQUENCE</scope>
    <source>
        <strain evidence="1">NC1722</strain>
    </source>
</reference>
<organism evidence="1 2">
    <name type="scientific">Aldrovandia affinis</name>
    <dbReference type="NCBI Taxonomy" id="143900"/>
    <lineage>
        <taxon>Eukaryota</taxon>
        <taxon>Metazoa</taxon>
        <taxon>Chordata</taxon>
        <taxon>Craniata</taxon>
        <taxon>Vertebrata</taxon>
        <taxon>Euteleostomi</taxon>
        <taxon>Actinopterygii</taxon>
        <taxon>Neopterygii</taxon>
        <taxon>Teleostei</taxon>
        <taxon>Notacanthiformes</taxon>
        <taxon>Halosauridae</taxon>
        <taxon>Aldrovandia</taxon>
    </lineage>
</organism>
<protein>
    <submittedName>
        <fullName evidence="1">Uncharacterized protein</fullName>
    </submittedName>
</protein>
<name>A0AAD7RXH0_9TELE</name>
<evidence type="ECO:0000313" key="1">
    <source>
        <dbReference type="EMBL" id="KAJ8392032.1"/>
    </source>
</evidence>
<sequence>MYWDILSAKSSEYYPSSPSQDVKMSESQGGDLLDAEARAGVRMITPLLGPMSTKLNCSAISAEDYASYAVGCRQTGPEESRCSCEMRKGKRVLKET</sequence>
<comment type="caution">
    <text evidence="1">The sequence shown here is derived from an EMBL/GenBank/DDBJ whole genome shotgun (WGS) entry which is preliminary data.</text>
</comment>
<proteinExistence type="predicted"/>
<dbReference type="EMBL" id="JAINUG010000150">
    <property type="protein sequence ID" value="KAJ8392032.1"/>
    <property type="molecule type" value="Genomic_DNA"/>
</dbReference>